<keyword evidence="11 12" id="KW-0325">Glycoprotein</keyword>
<evidence type="ECO:0000256" key="10">
    <source>
        <dbReference type="ARBA" id="ARBA00023163"/>
    </source>
</evidence>
<name>A0A423SGX6_PENVA</name>
<evidence type="ECO:0000256" key="4">
    <source>
        <dbReference type="ARBA" id="ARBA00022692"/>
    </source>
</evidence>
<dbReference type="SUPFAM" id="SSF48008">
    <property type="entry name" value="GntR ligand-binding domain-like"/>
    <property type="match status" value="1"/>
</dbReference>
<dbReference type="PANTHER" id="PTHR12137">
    <property type="entry name" value="CARBOHYDRATE SULFOTRANSFERASE"/>
    <property type="match status" value="1"/>
</dbReference>
<feature type="compositionally biased region" description="Basic residues" evidence="13">
    <location>
        <begin position="115"/>
        <end position="125"/>
    </location>
</feature>
<evidence type="ECO:0000256" key="13">
    <source>
        <dbReference type="SAM" id="MobiDB-lite"/>
    </source>
</evidence>
<dbReference type="GO" id="GO:0016051">
    <property type="term" value="P:carbohydrate biosynthetic process"/>
    <property type="evidence" value="ECO:0007669"/>
    <property type="project" value="InterPro"/>
</dbReference>
<dbReference type="PANTHER" id="PTHR12137:SF63">
    <property type="entry name" value="CARBOHYDRATE SULFOTRANSFERASE"/>
    <property type="match status" value="1"/>
</dbReference>
<dbReference type="GO" id="GO:0000139">
    <property type="term" value="C:Golgi membrane"/>
    <property type="evidence" value="ECO:0007669"/>
    <property type="project" value="UniProtKB-SubCell"/>
</dbReference>
<proteinExistence type="inferred from homology"/>
<dbReference type="InterPro" id="IPR018011">
    <property type="entry name" value="Carb_sulfotrans_8-10"/>
</dbReference>
<dbReference type="AlphaFoldDB" id="A0A423SGX6"/>
<evidence type="ECO:0000313" key="15">
    <source>
        <dbReference type="Proteomes" id="UP000283509"/>
    </source>
</evidence>
<feature type="compositionally biased region" description="Basic and acidic residues" evidence="13">
    <location>
        <begin position="55"/>
        <end position="66"/>
    </location>
</feature>
<reference evidence="14 15" key="1">
    <citation type="submission" date="2018-04" db="EMBL/GenBank/DDBJ databases">
        <authorList>
            <person name="Zhang X."/>
            <person name="Yuan J."/>
            <person name="Li F."/>
            <person name="Xiang J."/>
        </authorList>
    </citation>
    <scope>NUCLEOTIDE SEQUENCE [LARGE SCALE GENOMIC DNA]</scope>
    <source>
        <tissue evidence="14">Muscle</tissue>
    </source>
</reference>
<sequence length="630" mass="71033">MKATVIKSKSFFLCLTATTFVFLTKLSIFTSSPVQPSTGSVTTNSELTSVTFDPGKIKGGDEESNPRKRVSGNPLRYTGRPQTQKVLSQRNATQRLDMRRFSTPATKERTIEKEHKKKKGAKGKKKTQEERKAKRRLSTLTLSNGAALRNIDFTNYSPEDRAILEDRVGVLTDRARTVARGVPGDATLMGAPREGISSGISSISPALCGSLHTASRNFPPPRPLQRGHPQISPKDIRRERDGRRKRGMCFFAEIYGANHTQPSKMIPQAPPADGGPGTEEECQVTSSDPIYRQFSFKTFRQTLSLQTFRQTNGFSLFQTFRQTNAFPSNVSSDQRFPFKRFVEPRFPSNINVSSQTFSDKITLSLSNVFVRSNSSKVSSPDSSLRVPSSSLRSSRRTSWRSTGVGGVLTRRPRRPSEFRHGDRLHGGLVERRRVEEERECVCHYDYNIIMKLETMEQDEQFLITLSRLDELKNRTSWVHLRGASSTQLAMQYYKELTRHQMFQLYNRYELDFKLFQYDINDYLSVAKDASALRDTTRNRSALTSPAVAKVTAACNGWLGLRGRMQRSLPANPPGEGRRRDREILGGTGSAWRKILLKENCGVDHLLGRLLPRTGSNSRVCATVHAQNFDE</sequence>
<reference evidence="14 15" key="2">
    <citation type="submission" date="2019-01" db="EMBL/GenBank/DDBJ databases">
        <title>The decoding of complex shrimp genome reveals the adaptation for benthos swimmer, frequently molting mechanism and breeding impact on genome.</title>
        <authorList>
            <person name="Sun Y."/>
            <person name="Gao Y."/>
            <person name="Yu Y."/>
        </authorList>
    </citation>
    <scope>NUCLEOTIDE SEQUENCE [LARGE SCALE GENOMIC DNA]</scope>
    <source>
        <tissue evidence="14">Muscle</tissue>
    </source>
</reference>
<dbReference type="Pfam" id="PF03567">
    <property type="entry name" value="Sulfotransfer_2"/>
    <property type="match status" value="1"/>
</dbReference>
<evidence type="ECO:0000256" key="5">
    <source>
        <dbReference type="ARBA" id="ARBA00022989"/>
    </source>
</evidence>
<dbReference type="GO" id="GO:0003677">
    <property type="term" value="F:DNA binding"/>
    <property type="evidence" value="ECO:0007669"/>
    <property type="project" value="UniProtKB-KW"/>
</dbReference>
<evidence type="ECO:0000256" key="1">
    <source>
        <dbReference type="ARBA" id="ARBA00004323"/>
    </source>
</evidence>
<evidence type="ECO:0000256" key="7">
    <source>
        <dbReference type="ARBA" id="ARBA00023034"/>
    </source>
</evidence>
<keyword evidence="12" id="KW-0119">Carbohydrate metabolism</keyword>
<keyword evidence="3 12" id="KW-0808">Transferase</keyword>
<protein>
    <recommendedName>
        <fullName evidence="12">Carbohydrate sulfotransferase</fullName>
        <ecNumber evidence="12">2.8.2.-</ecNumber>
    </recommendedName>
</protein>
<keyword evidence="7 12" id="KW-0333">Golgi apparatus</keyword>
<keyword evidence="4" id="KW-0812">Transmembrane</keyword>
<comment type="subcellular location">
    <subcellularLocation>
        <location evidence="1 12">Golgi apparatus membrane</location>
        <topology evidence="1 12">Single-pass type II membrane protein</topology>
    </subcellularLocation>
</comment>
<dbReference type="EMBL" id="QCYY01003431">
    <property type="protein sequence ID" value="ROT63498.1"/>
    <property type="molecule type" value="Genomic_DNA"/>
</dbReference>
<evidence type="ECO:0000256" key="11">
    <source>
        <dbReference type="ARBA" id="ARBA00023180"/>
    </source>
</evidence>
<feature type="region of interest" description="Disordered" evidence="13">
    <location>
        <begin position="32"/>
        <end position="135"/>
    </location>
</feature>
<dbReference type="Proteomes" id="UP000283509">
    <property type="component" value="Unassembled WGS sequence"/>
</dbReference>
<keyword evidence="6" id="KW-0805">Transcription regulation</keyword>
<keyword evidence="10" id="KW-0804">Transcription</keyword>
<evidence type="ECO:0000256" key="2">
    <source>
        <dbReference type="ARBA" id="ARBA00006339"/>
    </source>
</evidence>
<keyword evidence="12" id="KW-0735">Signal-anchor</keyword>
<comment type="caution">
    <text evidence="14">The sequence shown here is derived from an EMBL/GenBank/DDBJ whole genome shotgun (WGS) entry which is preliminary data.</text>
</comment>
<evidence type="ECO:0000313" key="14">
    <source>
        <dbReference type="EMBL" id="ROT63498.1"/>
    </source>
</evidence>
<feature type="region of interest" description="Disordered" evidence="13">
    <location>
        <begin position="216"/>
        <end position="242"/>
    </location>
</feature>
<dbReference type="InterPro" id="IPR005331">
    <property type="entry name" value="Sulfotransferase"/>
</dbReference>
<evidence type="ECO:0000256" key="9">
    <source>
        <dbReference type="ARBA" id="ARBA00023136"/>
    </source>
</evidence>
<feature type="region of interest" description="Disordered" evidence="13">
    <location>
        <begin position="394"/>
        <end position="421"/>
    </location>
</feature>
<keyword evidence="15" id="KW-1185">Reference proteome</keyword>
<evidence type="ECO:0000256" key="8">
    <source>
        <dbReference type="ARBA" id="ARBA00023125"/>
    </source>
</evidence>
<dbReference type="EC" id="2.8.2.-" evidence="12"/>
<evidence type="ECO:0000256" key="3">
    <source>
        <dbReference type="ARBA" id="ARBA00022679"/>
    </source>
</evidence>
<dbReference type="GO" id="GO:0008146">
    <property type="term" value="F:sulfotransferase activity"/>
    <property type="evidence" value="ECO:0007669"/>
    <property type="project" value="InterPro"/>
</dbReference>
<organism evidence="14 15">
    <name type="scientific">Penaeus vannamei</name>
    <name type="common">Whiteleg shrimp</name>
    <name type="synonym">Litopenaeus vannamei</name>
    <dbReference type="NCBI Taxonomy" id="6689"/>
    <lineage>
        <taxon>Eukaryota</taxon>
        <taxon>Metazoa</taxon>
        <taxon>Ecdysozoa</taxon>
        <taxon>Arthropoda</taxon>
        <taxon>Crustacea</taxon>
        <taxon>Multicrustacea</taxon>
        <taxon>Malacostraca</taxon>
        <taxon>Eumalacostraca</taxon>
        <taxon>Eucarida</taxon>
        <taxon>Decapoda</taxon>
        <taxon>Dendrobranchiata</taxon>
        <taxon>Penaeoidea</taxon>
        <taxon>Penaeidae</taxon>
        <taxon>Penaeus</taxon>
    </lineage>
</organism>
<keyword evidence="9" id="KW-0472">Membrane</keyword>
<evidence type="ECO:0000256" key="12">
    <source>
        <dbReference type="RuleBase" id="RU364020"/>
    </source>
</evidence>
<gene>
    <name evidence="14" type="ORF">C7M84_018611</name>
</gene>
<feature type="compositionally biased region" description="Polar residues" evidence="13">
    <location>
        <begin position="32"/>
        <end position="51"/>
    </location>
</feature>
<feature type="region of interest" description="Disordered" evidence="13">
    <location>
        <begin position="261"/>
        <end position="281"/>
    </location>
</feature>
<comment type="similarity">
    <text evidence="2 12">Belongs to the sulfotransferase 2 family.</text>
</comment>
<keyword evidence="8" id="KW-0238">DNA-binding</keyword>
<dbReference type="InterPro" id="IPR008920">
    <property type="entry name" value="TF_FadR/GntR_C"/>
</dbReference>
<evidence type="ECO:0000256" key="6">
    <source>
        <dbReference type="ARBA" id="ARBA00023015"/>
    </source>
</evidence>
<feature type="compositionally biased region" description="Polar residues" evidence="13">
    <location>
        <begin position="80"/>
        <end position="94"/>
    </location>
</feature>
<accession>A0A423SGX6</accession>
<feature type="compositionally biased region" description="Basic and acidic residues" evidence="13">
    <location>
        <begin position="96"/>
        <end position="114"/>
    </location>
</feature>
<keyword evidence="5" id="KW-1133">Transmembrane helix</keyword>